<gene>
    <name evidence="4" type="ORF">N789_01230</name>
</gene>
<feature type="domain" description="N-acetyltransferase" evidence="3">
    <location>
        <begin position="9"/>
        <end position="147"/>
    </location>
</feature>
<dbReference type="PANTHER" id="PTHR43877:SF1">
    <property type="entry name" value="ACETYLTRANSFERASE"/>
    <property type="match status" value="1"/>
</dbReference>
<dbReference type="InterPro" id="IPR000182">
    <property type="entry name" value="GNAT_dom"/>
</dbReference>
<protein>
    <recommendedName>
        <fullName evidence="3">N-acetyltransferase domain-containing protein</fullName>
    </recommendedName>
</protein>
<dbReference type="Pfam" id="PF25559">
    <property type="entry name" value="DUF7931"/>
    <property type="match status" value="1"/>
</dbReference>
<dbReference type="PANTHER" id="PTHR43877">
    <property type="entry name" value="AMINOALKYLPHOSPHONATE N-ACETYLTRANSFERASE-RELATED-RELATED"/>
    <property type="match status" value="1"/>
</dbReference>
<dbReference type="PATRIC" id="fig|1121015.4.peg.243"/>
<comment type="caution">
    <text evidence="4">The sequence shown here is derived from an EMBL/GenBank/DDBJ whole genome shotgun (WGS) entry which is preliminary data.</text>
</comment>
<accession>A0A091AZD1</accession>
<dbReference type="CDD" id="cd04301">
    <property type="entry name" value="NAT_SF"/>
    <property type="match status" value="1"/>
</dbReference>
<name>A0A091AZD1_9GAMM</name>
<evidence type="ECO:0000259" key="3">
    <source>
        <dbReference type="PROSITE" id="PS51186"/>
    </source>
</evidence>
<dbReference type="STRING" id="1121015.GCA_000420545_01192"/>
<dbReference type="EMBL" id="AVCI01000001">
    <property type="protein sequence ID" value="KFN44662.1"/>
    <property type="molecule type" value="Genomic_DNA"/>
</dbReference>
<dbReference type="InterPro" id="IPR016181">
    <property type="entry name" value="Acyl_CoA_acyltransferase"/>
</dbReference>
<evidence type="ECO:0000313" key="5">
    <source>
        <dbReference type="Proteomes" id="UP000029385"/>
    </source>
</evidence>
<dbReference type="Pfam" id="PF13673">
    <property type="entry name" value="Acetyltransf_10"/>
    <property type="match status" value="1"/>
</dbReference>
<sequence length="322" mass="36175">MSLLPSAEFRIDPASYQADLADLRAVREPVFVIEQNVPLELEWDELDPLCHHVIARDNQHRPIGTGRLTPEHTIGRMAVLRDWRGKGVGDALLQALIEQARALGWTEVSLHAQVGAIGFYEKFGFAPYGDEYEEAGIQHRNMRLALEPRQLAGRPPAAARGPSEKPVEFDHIDPVIDATARLIGGARRELVVYTRDLEHALYARPSIVEAFKQFAISGRGGVARILVQDPVLAQRQPHPLLALAQRLPTAFQFRTPVDPEDLQYASVYLATDHDGYLFRTLGSRFEGDWSPALPSRARQLNDHFGRVWERCRPCTEFRALGL</sequence>
<dbReference type="PROSITE" id="PS51186">
    <property type="entry name" value="GNAT"/>
    <property type="match status" value="1"/>
</dbReference>
<evidence type="ECO:0000313" key="4">
    <source>
        <dbReference type="EMBL" id="KFN44662.1"/>
    </source>
</evidence>
<dbReference type="GO" id="GO:0016747">
    <property type="term" value="F:acyltransferase activity, transferring groups other than amino-acyl groups"/>
    <property type="evidence" value="ECO:0007669"/>
    <property type="project" value="InterPro"/>
</dbReference>
<keyword evidence="1" id="KW-0808">Transferase</keyword>
<dbReference type="InterPro" id="IPR057691">
    <property type="entry name" value="DUF7931"/>
</dbReference>
<keyword evidence="5" id="KW-1185">Reference proteome</keyword>
<reference evidence="4 5" key="1">
    <citation type="submission" date="2013-09" db="EMBL/GenBank/DDBJ databases">
        <title>Genome sequencing of Arenimonas oryziterrae.</title>
        <authorList>
            <person name="Chen F."/>
            <person name="Wang G."/>
        </authorList>
    </citation>
    <scope>NUCLEOTIDE SEQUENCE [LARGE SCALE GENOMIC DNA]</scope>
    <source>
        <strain evidence="4 5">YC6267</strain>
    </source>
</reference>
<dbReference type="AlphaFoldDB" id="A0A091AZD1"/>
<evidence type="ECO:0000256" key="2">
    <source>
        <dbReference type="ARBA" id="ARBA00023315"/>
    </source>
</evidence>
<dbReference type="InterPro" id="IPR050832">
    <property type="entry name" value="Bact_Acetyltransf"/>
</dbReference>
<dbReference type="eggNOG" id="COG2153">
    <property type="taxonomic scope" value="Bacteria"/>
</dbReference>
<keyword evidence="2" id="KW-0012">Acyltransferase</keyword>
<dbReference type="RefSeq" id="WP_022968832.1">
    <property type="nucleotide sequence ID" value="NZ_ATVD01000002.1"/>
</dbReference>
<evidence type="ECO:0000256" key="1">
    <source>
        <dbReference type="ARBA" id="ARBA00022679"/>
    </source>
</evidence>
<dbReference type="OrthoDB" id="9796171at2"/>
<proteinExistence type="predicted"/>
<dbReference type="Proteomes" id="UP000029385">
    <property type="component" value="Unassembled WGS sequence"/>
</dbReference>
<dbReference type="SUPFAM" id="SSF55729">
    <property type="entry name" value="Acyl-CoA N-acyltransferases (Nat)"/>
    <property type="match status" value="1"/>
</dbReference>
<dbReference type="Gene3D" id="3.40.630.30">
    <property type="match status" value="1"/>
</dbReference>
<organism evidence="4 5">
    <name type="scientific">Arenimonas oryziterrae DSM 21050 = YC6267</name>
    <dbReference type="NCBI Taxonomy" id="1121015"/>
    <lineage>
        <taxon>Bacteria</taxon>
        <taxon>Pseudomonadati</taxon>
        <taxon>Pseudomonadota</taxon>
        <taxon>Gammaproteobacteria</taxon>
        <taxon>Lysobacterales</taxon>
        <taxon>Lysobacteraceae</taxon>
        <taxon>Arenimonas</taxon>
    </lineage>
</organism>